<dbReference type="PANTHER" id="PTHR42060:SF1">
    <property type="entry name" value="NHL REPEAT-CONTAINING PROTEIN"/>
    <property type="match status" value="1"/>
</dbReference>
<evidence type="ECO:0008006" key="4">
    <source>
        <dbReference type="Google" id="ProtNLM"/>
    </source>
</evidence>
<sequence length="361" mass="38380">MEMQLPPSVVCLLVLARFASGISGHVSFRHEPRVETNYGLPLTVNTIYEGPVPTWNENLAVRTNGQILVTRLDSPVLELIDPAAENVVPVTVATFSPEYAGLLGITETNEDVFYVVAAAPFGSDFVKTSGNSSIFQIDMTRFAFDSATSNITGNATITKVVDMPDAGFLNGMTTIDPTAGLVFIADAYNGWVYSLDVTSGEYKIAIDDAKMKYLPSSITNLGVNGLKIRENHLYFSNSGNPIFCRIPINSLGEPTGPSEIVADIRQVDDFVFRSDGVAFMCQNQIESLSVVTGSEVVLVAGSNTSTLLAGVTAGAFGRAEANSKILYLTTNGGLAIPVNGSIIVGGKIAWIDTEPFSGIGT</sequence>
<dbReference type="InterPro" id="IPR011042">
    <property type="entry name" value="6-blade_b-propeller_TolB-like"/>
</dbReference>
<dbReference type="Proteomes" id="UP000256328">
    <property type="component" value="Unassembled WGS sequence"/>
</dbReference>
<evidence type="ECO:0000256" key="1">
    <source>
        <dbReference type="SAM" id="SignalP"/>
    </source>
</evidence>
<keyword evidence="3" id="KW-1185">Reference proteome</keyword>
<feature type="chain" id="PRO_5017637775" description="SMP-30/Gluconolactonase/LRE-like region domain-containing protein" evidence="1">
    <location>
        <begin position="22"/>
        <end position="361"/>
    </location>
</feature>
<reference evidence="2 3" key="1">
    <citation type="journal article" date="2018" name="IMA Fungus">
        <title>IMA Genome-F 9: Draft genome sequence of Annulohypoxylon stygium, Aspergillus mulundensis, Berkeleyomyces basicola (syn. Thielaviopsis basicola), Ceratocystis smalleyi, two Cercospora beticola strains, Coleophoma cylindrospora, Fusarium fracticaudum, Phialophora cf. hyalina, and Morchella septimelata.</title>
        <authorList>
            <person name="Wingfield B.D."/>
            <person name="Bills G.F."/>
            <person name="Dong Y."/>
            <person name="Huang W."/>
            <person name="Nel W.J."/>
            <person name="Swalarsk-Parry B.S."/>
            <person name="Vaghefi N."/>
            <person name="Wilken P.M."/>
            <person name="An Z."/>
            <person name="de Beer Z.W."/>
            <person name="De Vos L."/>
            <person name="Chen L."/>
            <person name="Duong T.A."/>
            <person name="Gao Y."/>
            <person name="Hammerbacher A."/>
            <person name="Kikkert J.R."/>
            <person name="Li Y."/>
            <person name="Li H."/>
            <person name="Li K."/>
            <person name="Li Q."/>
            <person name="Liu X."/>
            <person name="Ma X."/>
            <person name="Naidoo K."/>
            <person name="Pethybridge S.J."/>
            <person name="Sun J."/>
            <person name="Steenkamp E.T."/>
            <person name="van der Nest M.A."/>
            <person name="van Wyk S."/>
            <person name="Wingfield M.J."/>
            <person name="Xiong C."/>
            <person name="Yue Q."/>
            <person name="Zhang X."/>
        </authorList>
    </citation>
    <scope>NUCLEOTIDE SEQUENCE [LARGE SCALE GENOMIC DNA]</scope>
    <source>
        <strain evidence="2 3">BP5796</strain>
    </source>
</reference>
<proteinExistence type="predicted"/>
<dbReference type="PANTHER" id="PTHR42060">
    <property type="entry name" value="NHL REPEAT-CONTAINING PROTEIN-RELATED"/>
    <property type="match status" value="1"/>
</dbReference>
<accession>A0A3D8Q428</accession>
<evidence type="ECO:0000313" key="3">
    <source>
        <dbReference type="Proteomes" id="UP000256328"/>
    </source>
</evidence>
<protein>
    <recommendedName>
        <fullName evidence="4">SMP-30/Gluconolactonase/LRE-like region domain-containing protein</fullName>
    </recommendedName>
</protein>
<dbReference type="AlphaFoldDB" id="A0A3D8Q428"/>
<organism evidence="2 3">
    <name type="scientific">Coleophoma crateriformis</name>
    <dbReference type="NCBI Taxonomy" id="565419"/>
    <lineage>
        <taxon>Eukaryota</taxon>
        <taxon>Fungi</taxon>
        <taxon>Dikarya</taxon>
        <taxon>Ascomycota</taxon>
        <taxon>Pezizomycotina</taxon>
        <taxon>Leotiomycetes</taxon>
        <taxon>Helotiales</taxon>
        <taxon>Dermateaceae</taxon>
        <taxon>Coleophoma</taxon>
    </lineage>
</organism>
<dbReference type="EMBL" id="PDLN01000025">
    <property type="protein sequence ID" value="RDW56606.1"/>
    <property type="molecule type" value="Genomic_DNA"/>
</dbReference>
<dbReference type="InterPro" id="IPR052998">
    <property type="entry name" value="Hetero-Diels-Alderase-like"/>
</dbReference>
<feature type="signal peptide" evidence="1">
    <location>
        <begin position="1"/>
        <end position="21"/>
    </location>
</feature>
<dbReference type="SUPFAM" id="SSF63829">
    <property type="entry name" value="Calcium-dependent phosphotriesterase"/>
    <property type="match status" value="1"/>
</dbReference>
<dbReference type="Gene3D" id="2.120.10.30">
    <property type="entry name" value="TolB, C-terminal domain"/>
    <property type="match status" value="1"/>
</dbReference>
<evidence type="ECO:0000313" key="2">
    <source>
        <dbReference type="EMBL" id="RDW56606.1"/>
    </source>
</evidence>
<comment type="caution">
    <text evidence="2">The sequence shown here is derived from an EMBL/GenBank/DDBJ whole genome shotgun (WGS) entry which is preliminary data.</text>
</comment>
<name>A0A3D8Q428_9HELO</name>
<gene>
    <name evidence="2" type="ORF">BP5796_13071</name>
</gene>
<dbReference type="OrthoDB" id="9977941at2759"/>
<keyword evidence="1" id="KW-0732">Signal</keyword>